<comment type="caution">
    <text evidence="3">The sequence shown here is derived from an EMBL/GenBank/DDBJ whole genome shotgun (WGS) entry which is preliminary data.</text>
</comment>
<proteinExistence type="predicted"/>
<dbReference type="CDD" id="cd00051">
    <property type="entry name" value="EFh"/>
    <property type="match status" value="1"/>
</dbReference>
<keyword evidence="1" id="KW-1133">Transmembrane helix</keyword>
<dbReference type="PROSITE" id="PS50222">
    <property type="entry name" value="EF_HAND_2"/>
    <property type="match status" value="1"/>
</dbReference>
<sequence>MPRDHHLLLPSYSQLIIQPTRKKLCTELTTAPWDRSSTDYKLKVTFLNTHVSIYLVLVLDFMYQFIVWCKQWRQKQIRRITDKVFDHFKNETGRANLNFEDLYIGVLLVYNDINKRLPGPHFDPPSKDLVKAMMQENDLNLDGEIDREEFAKFIKQLTADTFVVVSQGLILTLVAAPAVAMATKRATEGVPGVGKVVQRLPNSVYASLITLTVLLFQQARQEFD</sequence>
<feature type="transmembrane region" description="Helical" evidence="1">
    <location>
        <begin position="51"/>
        <end position="69"/>
    </location>
</feature>
<dbReference type="SUPFAM" id="SSF47473">
    <property type="entry name" value="EF-hand"/>
    <property type="match status" value="1"/>
</dbReference>
<evidence type="ECO:0000256" key="1">
    <source>
        <dbReference type="SAM" id="Phobius"/>
    </source>
</evidence>
<organism evidence="3 4">
    <name type="scientific">Malus domestica</name>
    <name type="common">Apple</name>
    <name type="synonym">Pyrus malus</name>
    <dbReference type="NCBI Taxonomy" id="3750"/>
    <lineage>
        <taxon>Eukaryota</taxon>
        <taxon>Viridiplantae</taxon>
        <taxon>Streptophyta</taxon>
        <taxon>Embryophyta</taxon>
        <taxon>Tracheophyta</taxon>
        <taxon>Spermatophyta</taxon>
        <taxon>Magnoliopsida</taxon>
        <taxon>eudicotyledons</taxon>
        <taxon>Gunneridae</taxon>
        <taxon>Pentapetalae</taxon>
        <taxon>rosids</taxon>
        <taxon>fabids</taxon>
        <taxon>Rosales</taxon>
        <taxon>Rosaceae</taxon>
        <taxon>Amygdaloideae</taxon>
        <taxon>Maleae</taxon>
        <taxon>Malus</taxon>
    </lineage>
</organism>
<dbReference type="EMBL" id="RDQH01000333">
    <property type="protein sequence ID" value="RXH93187.1"/>
    <property type="molecule type" value="Genomic_DNA"/>
</dbReference>
<protein>
    <recommendedName>
        <fullName evidence="2">EF-hand domain-containing protein</fullName>
    </recommendedName>
</protein>
<gene>
    <name evidence="3" type="ORF">DVH24_013763</name>
</gene>
<keyword evidence="1" id="KW-0812">Transmembrane</keyword>
<dbReference type="GO" id="GO:0005509">
    <property type="term" value="F:calcium ion binding"/>
    <property type="evidence" value="ECO:0007669"/>
    <property type="project" value="InterPro"/>
</dbReference>
<feature type="transmembrane region" description="Helical" evidence="1">
    <location>
        <begin position="162"/>
        <end position="182"/>
    </location>
</feature>
<dbReference type="InterPro" id="IPR002048">
    <property type="entry name" value="EF_hand_dom"/>
</dbReference>
<keyword evidence="1" id="KW-0472">Membrane</keyword>
<dbReference type="Gene3D" id="1.10.238.10">
    <property type="entry name" value="EF-hand"/>
    <property type="match status" value="1"/>
</dbReference>
<dbReference type="AlphaFoldDB" id="A0A498JED8"/>
<dbReference type="InterPro" id="IPR011992">
    <property type="entry name" value="EF-hand-dom_pair"/>
</dbReference>
<evidence type="ECO:0000259" key="2">
    <source>
        <dbReference type="PROSITE" id="PS50222"/>
    </source>
</evidence>
<accession>A0A498JED8</accession>
<dbReference type="PANTHER" id="PTHR37754">
    <property type="entry name" value="CALCIUM ION-BINDING PROTEIN"/>
    <property type="match status" value="1"/>
</dbReference>
<dbReference type="Proteomes" id="UP000290289">
    <property type="component" value="Chromosome 7"/>
</dbReference>
<name>A0A498JED8_MALDO</name>
<feature type="domain" description="EF-hand" evidence="2">
    <location>
        <begin position="125"/>
        <end position="160"/>
    </location>
</feature>
<keyword evidence="4" id="KW-1185">Reference proteome</keyword>
<reference evidence="3 4" key="1">
    <citation type="submission" date="2018-10" db="EMBL/GenBank/DDBJ databases">
        <title>A high-quality apple genome assembly.</title>
        <authorList>
            <person name="Hu J."/>
        </authorList>
    </citation>
    <scope>NUCLEOTIDE SEQUENCE [LARGE SCALE GENOMIC DNA]</scope>
    <source>
        <strain evidence="4">cv. HFTH1</strain>
        <tissue evidence="3">Young leaf</tissue>
    </source>
</reference>
<evidence type="ECO:0000313" key="3">
    <source>
        <dbReference type="EMBL" id="RXH93187.1"/>
    </source>
</evidence>
<evidence type="ECO:0000313" key="4">
    <source>
        <dbReference type="Proteomes" id="UP000290289"/>
    </source>
</evidence>
<dbReference type="PANTHER" id="PTHR37754:SF4">
    <property type="entry name" value="EF-HAND DOMAIN-CONTAINING PROTEIN"/>
    <property type="match status" value="1"/>
</dbReference>